<evidence type="ECO:0000313" key="9">
    <source>
        <dbReference type="EMBL" id="AIK95516.1"/>
    </source>
</evidence>
<evidence type="ECO:0000259" key="8">
    <source>
        <dbReference type="PROSITE" id="PS51007"/>
    </source>
</evidence>
<dbReference type="InterPro" id="IPR036909">
    <property type="entry name" value="Cyt_c-like_dom_sf"/>
</dbReference>
<keyword evidence="3 6" id="KW-0479">Metal-binding</keyword>
<reference evidence="9 10" key="1">
    <citation type="submission" date="2014-07" db="EMBL/GenBank/DDBJ databases">
        <title>Comparative genomic insights into amoeba endosymbionts belonging to the families of Holosporaceae and Candidatus Midichloriaceae within Rickettsiales.</title>
        <authorList>
            <person name="Wang Z."/>
            <person name="Wu M."/>
        </authorList>
    </citation>
    <scope>NUCLEOTIDE SEQUENCE [LARGE SCALE GENOMIC DNA]</scope>
    <source>
        <strain evidence="9">PRA3</strain>
    </source>
</reference>
<evidence type="ECO:0000256" key="7">
    <source>
        <dbReference type="SAM" id="Phobius"/>
    </source>
</evidence>
<dbReference type="Gene3D" id="1.10.760.10">
    <property type="entry name" value="Cytochrome c-like domain"/>
    <property type="match status" value="1"/>
</dbReference>
<evidence type="ECO:0000256" key="6">
    <source>
        <dbReference type="PROSITE-ProRule" id="PRU00433"/>
    </source>
</evidence>
<dbReference type="PRINTS" id="PR00604">
    <property type="entry name" value="CYTCHRMECIAB"/>
</dbReference>
<organism evidence="9 10">
    <name type="scientific">Candidatus Odyssella acanthamoebae</name>
    <dbReference type="NCBI Taxonomy" id="91604"/>
    <lineage>
        <taxon>Bacteria</taxon>
        <taxon>Pseudomonadati</taxon>
        <taxon>Pseudomonadota</taxon>
        <taxon>Alphaproteobacteria</taxon>
        <taxon>Holosporales</taxon>
        <taxon>Candidatus Paracaedibacteraceae</taxon>
        <taxon>Candidatus Odyssella</taxon>
    </lineage>
</organism>
<evidence type="ECO:0000256" key="2">
    <source>
        <dbReference type="ARBA" id="ARBA00022617"/>
    </source>
</evidence>
<dbReference type="SUPFAM" id="SSF46626">
    <property type="entry name" value="Cytochrome c"/>
    <property type="match status" value="1"/>
</dbReference>
<protein>
    <recommendedName>
        <fullName evidence="8">Cytochrome c domain-containing protein</fullName>
    </recommendedName>
</protein>
<dbReference type="InterPro" id="IPR002327">
    <property type="entry name" value="Cyt_c_1A/1B"/>
</dbReference>
<evidence type="ECO:0000256" key="3">
    <source>
        <dbReference type="ARBA" id="ARBA00022723"/>
    </source>
</evidence>
<keyword evidence="5 6" id="KW-0408">Iron</keyword>
<dbReference type="eggNOG" id="COG3474">
    <property type="taxonomic scope" value="Bacteria"/>
</dbReference>
<dbReference type="Proteomes" id="UP000028926">
    <property type="component" value="Chromosome"/>
</dbReference>
<dbReference type="GO" id="GO:0009055">
    <property type="term" value="F:electron transfer activity"/>
    <property type="evidence" value="ECO:0007669"/>
    <property type="project" value="InterPro"/>
</dbReference>
<dbReference type="GO" id="GO:0046872">
    <property type="term" value="F:metal ion binding"/>
    <property type="evidence" value="ECO:0007669"/>
    <property type="project" value="UniProtKB-KW"/>
</dbReference>
<dbReference type="HOGENOM" id="CLU_060944_4_0_5"/>
<keyword evidence="10" id="KW-1185">Reference proteome</keyword>
<keyword evidence="2 6" id="KW-0349">Heme</keyword>
<keyword evidence="4" id="KW-0249">Electron transport</keyword>
<dbReference type="STRING" id="91604.ID47_00200"/>
<evidence type="ECO:0000256" key="4">
    <source>
        <dbReference type="ARBA" id="ARBA00022982"/>
    </source>
</evidence>
<dbReference type="GO" id="GO:0020037">
    <property type="term" value="F:heme binding"/>
    <property type="evidence" value="ECO:0007669"/>
    <property type="project" value="InterPro"/>
</dbReference>
<dbReference type="InterPro" id="IPR009056">
    <property type="entry name" value="Cyt_c-like_dom"/>
</dbReference>
<accession>A0A077AT28</accession>
<sequence>MNSFEFNKVAGAILFALIVSMLGSLIGEGLLHRDKLEKNIIDIDVAPAGNGVAAQVQELAPIMPLLAKANIENGAAIAKKVCAQCHVFTKGAAALPTGPDLWGIVGRARGSTEFAYSKAMKELGGNWDEETINKFIHKPKDFLNGTKMSFPGLKKDEDRADLIAYLQTLKG</sequence>
<keyword evidence="1" id="KW-0813">Transport</keyword>
<dbReference type="PANTHER" id="PTHR11961">
    <property type="entry name" value="CYTOCHROME C"/>
    <property type="match status" value="1"/>
</dbReference>
<evidence type="ECO:0000313" key="10">
    <source>
        <dbReference type="Proteomes" id="UP000028926"/>
    </source>
</evidence>
<dbReference type="PROSITE" id="PS51007">
    <property type="entry name" value="CYTC"/>
    <property type="match status" value="1"/>
</dbReference>
<dbReference type="OrthoDB" id="9805828at2"/>
<name>A0A077AT28_9PROT</name>
<proteinExistence type="predicted"/>
<feature type="domain" description="Cytochrome c" evidence="8">
    <location>
        <begin position="69"/>
        <end position="170"/>
    </location>
</feature>
<keyword evidence="7" id="KW-0812">Transmembrane</keyword>
<keyword evidence="7" id="KW-1133">Transmembrane helix</keyword>
<evidence type="ECO:0000256" key="1">
    <source>
        <dbReference type="ARBA" id="ARBA00022448"/>
    </source>
</evidence>
<gene>
    <name evidence="9" type="ORF">ID47_00200</name>
</gene>
<dbReference type="Pfam" id="PF00034">
    <property type="entry name" value="Cytochrom_C"/>
    <property type="match status" value="1"/>
</dbReference>
<dbReference type="EMBL" id="CP008941">
    <property type="protein sequence ID" value="AIK95516.1"/>
    <property type="molecule type" value="Genomic_DNA"/>
</dbReference>
<feature type="transmembrane region" description="Helical" evidence="7">
    <location>
        <begin position="12"/>
        <end position="31"/>
    </location>
</feature>
<evidence type="ECO:0000256" key="5">
    <source>
        <dbReference type="ARBA" id="ARBA00023004"/>
    </source>
</evidence>
<dbReference type="RefSeq" id="WP_038462654.1">
    <property type="nucleotide sequence ID" value="NZ_CP008941.1"/>
</dbReference>
<dbReference type="KEGG" id="paca:ID47_00200"/>
<keyword evidence="7" id="KW-0472">Membrane</keyword>
<dbReference type="AlphaFoldDB" id="A0A077AT28"/>